<accession>W4VLC2</accession>
<dbReference type="Pfam" id="PF13075">
    <property type="entry name" value="DUF3939"/>
    <property type="match status" value="1"/>
</dbReference>
<dbReference type="EMBL" id="BAVS01000014">
    <property type="protein sequence ID" value="GAE93633.1"/>
    <property type="molecule type" value="Genomic_DNA"/>
</dbReference>
<evidence type="ECO:0000313" key="1">
    <source>
        <dbReference type="EMBL" id="GAE93633.1"/>
    </source>
</evidence>
<dbReference type="InterPro" id="IPR025071">
    <property type="entry name" value="DUF3939"/>
</dbReference>
<dbReference type="Proteomes" id="UP000019102">
    <property type="component" value="Unassembled WGS sequence"/>
</dbReference>
<dbReference type="STRING" id="1298598.JCM21714_2733"/>
<keyword evidence="2" id="KW-1185">Reference proteome</keyword>
<name>W4VLC2_9BACI</name>
<dbReference type="RefSeq" id="WP_268748337.1">
    <property type="nucleotide sequence ID" value="NZ_BAVS01000014.1"/>
</dbReference>
<evidence type="ECO:0000313" key="2">
    <source>
        <dbReference type="Proteomes" id="UP000019102"/>
    </source>
</evidence>
<sequence>MRFKKKEKEAKKFPIKDISFEEIKYAVHEYSRELPPNIPLKILIKDDLSLDYTLLAPPFKGNP</sequence>
<protein>
    <submittedName>
        <fullName evidence="1">Uncharacterized protein</fullName>
    </submittedName>
</protein>
<organism evidence="1 2">
    <name type="scientific">Gracilibacillus boraciitolerans JCM 21714</name>
    <dbReference type="NCBI Taxonomy" id="1298598"/>
    <lineage>
        <taxon>Bacteria</taxon>
        <taxon>Bacillati</taxon>
        <taxon>Bacillota</taxon>
        <taxon>Bacilli</taxon>
        <taxon>Bacillales</taxon>
        <taxon>Bacillaceae</taxon>
        <taxon>Gracilibacillus</taxon>
    </lineage>
</organism>
<dbReference type="AlphaFoldDB" id="W4VLC2"/>
<gene>
    <name evidence="1" type="ORF">JCM21714_2733</name>
</gene>
<comment type="caution">
    <text evidence="1">The sequence shown here is derived from an EMBL/GenBank/DDBJ whole genome shotgun (WGS) entry which is preliminary data.</text>
</comment>
<reference evidence="1 2" key="1">
    <citation type="journal article" date="2014" name="Genome Announc.">
        <title>Draft Genome Sequence of the Boron-Tolerant and Moderately Halotolerant Bacterium Gracilibacillus boraciitolerans JCM 21714T.</title>
        <authorList>
            <person name="Ahmed I."/>
            <person name="Oshima K."/>
            <person name="Suda W."/>
            <person name="Kitamura K."/>
            <person name="Iida T."/>
            <person name="Ohmori Y."/>
            <person name="Fujiwara T."/>
            <person name="Hattori M."/>
            <person name="Ohkuma M."/>
        </authorList>
    </citation>
    <scope>NUCLEOTIDE SEQUENCE [LARGE SCALE GENOMIC DNA]</scope>
    <source>
        <strain evidence="1 2">JCM 21714</strain>
    </source>
</reference>
<proteinExistence type="predicted"/>